<evidence type="ECO:0000256" key="1">
    <source>
        <dbReference type="SAM" id="Coils"/>
    </source>
</evidence>
<feature type="coiled-coil region" evidence="1">
    <location>
        <begin position="55"/>
        <end position="117"/>
    </location>
</feature>
<feature type="region of interest" description="Disordered" evidence="2">
    <location>
        <begin position="1"/>
        <end position="29"/>
    </location>
</feature>
<feature type="compositionally biased region" description="Polar residues" evidence="2">
    <location>
        <begin position="1"/>
        <end position="11"/>
    </location>
</feature>
<comment type="caution">
    <text evidence="3">The sequence shown here is derived from an EMBL/GenBank/DDBJ whole genome shotgun (WGS) entry which is preliminary data.</text>
</comment>
<organism evidence="3 4">
    <name type="scientific">Amphibalanus amphitrite</name>
    <name type="common">Striped barnacle</name>
    <name type="synonym">Balanus amphitrite</name>
    <dbReference type="NCBI Taxonomy" id="1232801"/>
    <lineage>
        <taxon>Eukaryota</taxon>
        <taxon>Metazoa</taxon>
        <taxon>Ecdysozoa</taxon>
        <taxon>Arthropoda</taxon>
        <taxon>Crustacea</taxon>
        <taxon>Multicrustacea</taxon>
        <taxon>Cirripedia</taxon>
        <taxon>Thoracica</taxon>
        <taxon>Thoracicalcarea</taxon>
        <taxon>Balanomorpha</taxon>
        <taxon>Balanoidea</taxon>
        <taxon>Balanidae</taxon>
        <taxon>Amphibalaninae</taxon>
        <taxon>Amphibalanus</taxon>
    </lineage>
</organism>
<evidence type="ECO:0000313" key="3">
    <source>
        <dbReference type="EMBL" id="KAF0289917.1"/>
    </source>
</evidence>
<dbReference type="EMBL" id="VIIS01001993">
    <property type="protein sequence ID" value="KAF0289917.1"/>
    <property type="molecule type" value="Genomic_DNA"/>
</dbReference>
<gene>
    <name evidence="3" type="ORF">FJT64_011868</name>
</gene>
<keyword evidence="4" id="KW-1185">Reference proteome</keyword>
<dbReference type="AlphaFoldDB" id="A0A6A4V136"/>
<proteinExistence type="predicted"/>
<accession>A0A6A4V136</accession>
<protein>
    <submittedName>
        <fullName evidence="3">Uncharacterized protein</fullName>
    </submittedName>
</protein>
<keyword evidence="1" id="KW-0175">Coiled coil</keyword>
<dbReference type="Proteomes" id="UP000440578">
    <property type="component" value="Unassembled WGS sequence"/>
</dbReference>
<evidence type="ECO:0000313" key="4">
    <source>
        <dbReference type="Proteomes" id="UP000440578"/>
    </source>
</evidence>
<reference evidence="3 4" key="1">
    <citation type="submission" date="2019-07" db="EMBL/GenBank/DDBJ databases">
        <title>Draft genome assembly of a fouling barnacle, Amphibalanus amphitrite (Darwin, 1854): The first reference genome for Thecostraca.</title>
        <authorList>
            <person name="Kim W."/>
        </authorList>
    </citation>
    <scope>NUCLEOTIDE SEQUENCE [LARGE SCALE GENOMIC DNA]</scope>
    <source>
        <strain evidence="3">SNU_AA5</strain>
        <tissue evidence="3">Soma without cirri and trophi</tissue>
    </source>
</reference>
<dbReference type="EMBL" id="VIIS01001993">
    <property type="protein sequence ID" value="KAF0289918.1"/>
    <property type="molecule type" value="Genomic_DNA"/>
</dbReference>
<sequence>MALSPRSQRTVSAPRRSPGKWSPVRGTPRLADLAEDDKEKIALIVKQFSEACRHRDELADVVKEQESQVHHLIRERWLFTQENTRLAKEVENLRQKLREAEESQNEHVSELREKMKKICLANKQLSEICTEQKHRLAKQHTKAEEMDTRYQTMVSAMKCLELKLENSKKSIRKLRYHLDNARNARTFPARTAEGSVQTEPAPAGTGTACRCCGAPPSYSNAARPWPQTSSGPLSQPPATRQVSEVSTGPVTCQGSAASRWTLPGAACPPAPPGGGGLLEWAAAEPAGCPCWHQVSAAGQLAVSPQAVEDWMLTKLFFSGRAPCSVAHVQLQ</sequence>
<evidence type="ECO:0000256" key="2">
    <source>
        <dbReference type="SAM" id="MobiDB-lite"/>
    </source>
</evidence>
<name>A0A6A4V136_AMPAM</name>